<comment type="caution">
    <text evidence="16">The sequence shown here is derived from an EMBL/GenBank/DDBJ whole genome shotgun (WGS) entry which is preliminary data.</text>
</comment>
<evidence type="ECO:0000256" key="15">
    <source>
        <dbReference type="SAM" id="Phobius"/>
    </source>
</evidence>
<evidence type="ECO:0000256" key="6">
    <source>
        <dbReference type="ARBA" id="ARBA00022676"/>
    </source>
</evidence>
<feature type="transmembrane region" description="Helical" evidence="15">
    <location>
        <begin position="189"/>
        <end position="211"/>
    </location>
</feature>
<evidence type="ECO:0000256" key="3">
    <source>
        <dbReference type="ARBA" id="ARBA00010600"/>
    </source>
</evidence>
<feature type="transmembrane region" description="Helical" evidence="15">
    <location>
        <begin position="232"/>
        <end position="253"/>
    </location>
</feature>
<dbReference type="AlphaFoldDB" id="A0A9P6KI69"/>
<accession>A0A9P6KI69</accession>
<evidence type="ECO:0000256" key="13">
    <source>
        <dbReference type="ARBA" id="ARBA00044727"/>
    </source>
</evidence>
<comment type="catalytic activity">
    <reaction evidence="14">
        <text>an alpha-D-Glc-(1-&gt;3)-alpha-D-Glc-(1-&gt;3)-alpha-D-Man-(1-&gt;2)-alpha-D-Man-(1-&gt;2)-alpha-D-Man-(1-&gt;3)-[alpha-D-Man-(1-&gt;2)-alpha-D-Man-(1-&gt;3)-[alpha-D-Man-(1-&gt;2)-alpha-D-Man-(1-&gt;6)]-alpha-D-Man-(1-&gt;6)]-beta-D-Man-(1-&gt;4)-beta-D-GlcNAc-(1-&gt;4)-alpha-D-GlcNAc-diphospho-di-trans,poly-cis-dolichol + a di-trans,poly-cis-dolichyl beta-D-glucosyl phosphate = a alpha-D-Glc-(1-&gt;2)-alpha-D-Glc-(1-&gt;3)-alpha-D-Glc-(1-&gt;3)-alpha-D-Man-(1-&gt;2)-alpha-D-Man-(1-&gt;2)-alpha-D-Man-(1-&gt;3)-[alpha-D-Man-(1-&gt;2)-alpha-D-Man-(1-&gt;3)-[alpha-D-Man-(1-&gt;2)-alpha-D-Man-(1-&gt;6)]-alpha-D-Man-(1-&gt;6)]-beta-D-Man-(1-&gt;4)-beta-D-GlcNAc-(1-&gt;4)-alpha-D-GlcNAc-diphospho-di-trans,poly-cis-dolichol + a di-trans,poly-cis-dolichyl phosphate + H(+)</text>
        <dbReference type="Rhea" id="RHEA:29543"/>
        <dbReference type="Rhea" id="RHEA-COMP:19498"/>
        <dbReference type="Rhea" id="RHEA-COMP:19502"/>
        <dbReference type="Rhea" id="RHEA-COMP:19512"/>
        <dbReference type="Rhea" id="RHEA-COMP:19522"/>
        <dbReference type="ChEBI" id="CHEBI:15378"/>
        <dbReference type="ChEBI" id="CHEBI:57525"/>
        <dbReference type="ChEBI" id="CHEBI:57683"/>
        <dbReference type="ChEBI" id="CHEBI:132522"/>
        <dbReference type="ChEBI" id="CHEBI:132523"/>
        <dbReference type="EC" id="2.4.1.256"/>
    </reaction>
    <physiologicalReaction direction="left-to-right" evidence="14">
        <dbReference type="Rhea" id="RHEA:29544"/>
    </physiologicalReaction>
</comment>
<evidence type="ECO:0000256" key="12">
    <source>
        <dbReference type="ARBA" id="ARBA00032069"/>
    </source>
</evidence>
<evidence type="ECO:0000313" key="17">
    <source>
        <dbReference type="Proteomes" id="UP000780801"/>
    </source>
</evidence>
<evidence type="ECO:0000256" key="8">
    <source>
        <dbReference type="ARBA" id="ARBA00022692"/>
    </source>
</evidence>
<keyword evidence="10 15" id="KW-1133">Transmembrane helix</keyword>
<keyword evidence="7" id="KW-0808">Transferase</keyword>
<keyword evidence="11 15" id="KW-0472">Membrane</keyword>
<protein>
    <recommendedName>
        <fullName evidence="5">Dol-P-Glc:Glc(2)Man(9)GlcNAc(2)-PP-Dol alpha-1,2-glucosyltransferase</fullName>
        <ecNumber evidence="4">2.4.1.256</ecNumber>
    </recommendedName>
    <alternativeName>
        <fullName evidence="12">Asparagine-linked glycosylation protein 10</fullName>
    </alternativeName>
</protein>
<comment type="similarity">
    <text evidence="3">Belongs to the ALG10 glucosyltransferase family.</text>
</comment>
<comment type="function">
    <text evidence="13">Dol-P-Glc:Glc(2)Man(9)GlcNAc(2)-PP-Dol alpha-1,2-glucosyltransferase that operates in the biosynthetic pathway of dolichol-linked oligosaccharides, the glycan precursors employed in protein asparagine (N)-glycosylation. The assembly of dolichol-linked oligosaccharides begins on the cytosolic side of the endoplasmic reticulum membrane and finishes in its lumen. The sequential addition of sugars to dolichol pyrophosphate produces dolichol-linked oligosaccharides containing fourteen sugars, including two GlcNAcs, nine mannoses and three glucoses. Once assembled, the oligosaccharide is transferred from the lipid to nascent proteins by oligosaccharyltransferases. In the lumen of the endoplasmic reticulum, adds the third and last glucose residue from dolichyl phosphate glucose (Dol-P-Glc) onto the lipid-linked oligosaccharide intermediate Glc(2)Man(9)GlcNAc(2)-PP-Dol to produce Glc(3)Man(9)GlcNAc(2)-PP-Dol.</text>
</comment>
<evidence type="ECO:0000256" key="10">
    <source>
        <dbReference type="ARBA" id="ARBA00022989"/>
    </source>
</evidence>
<dbReference type="GO" id="GO:0006488">
    <property type="term" value="P:dolichol-linked oligosaccharide biosynthetic process"/>
    <property type="evidence" value="ECO:0007669"/>
    <property type="project" value="InterPro"/>
</dbReference>
<evidence type="ECO:0000256" key="9">
    <source>
        <dbReference type="ARBA" id="ARBA00022824"/>
    </source>
</evidence>
<evidence type="ECO:0000256" key="2">
    <source>
        <dbReference type="ARBA" id="ARBA00004922"/>
    </source>
</evidence>
<dbReference type="GO" id="GO:0106073">
    <property type="term" value="F:dolichyl pyrophosphate Glc2Man9GlcNAc2 alpha-1,2-glucosyltransferase activity"/>
    <property type="evidence" value="ECO:0007669"/>
    <property type="project" value="UniProtKB-EC"/>
</dbReference>
<evidence type="ECO:0000256" key="7">
    <source>
        <dbReference type="ARBA" id="ARBA00022679"/>
    </source>
</evidence>
<dbReference type="PANTHER" id="PTHR12989">
    <property type="entry name" value="ALPHA-1,2-GLUCOSYLTRANSFERASE ALG10"/>
    <property type="match status" value="1"/>
</dbReference>
<dbReference type="GO" id="GO:0005789">
    <property type="term" value="C:endoplasmic reticulum membrane"/>
    <property type="evidence" value="ECO:0007669"/>
    <property type="project" value="UniProtKB-SubCell"/>
</dbReference>
<keyword evidence="17" id="KW-1185">Reference proteome</keyword>
<feature type="transmembrane region" description="Helical" evidence="15">
    <location>
        <begin position="12"/>
        <end position="32"/>
    </location>
</feature>
<feature type="transmembrane region" description="Helical" evidence="15">
    <location>
        <begin position="86"/>
        <end position="110"/>
    </location>
</feature>
<dbReference type="EMBL" id="JAABOA010000142">
    <property type="protein sequence ID" value="KAF9585657.1"/>
    <property type="molecule type" value="Genomic_DNA"/>
</dbReference>
<feature type="transmembrane region" description="Helical" evidence="15">
    <location>
        <begin position="154"/>
        <end position="177"/>
    </location>
</feature>
<dbReference type="Pfam" id="PF04922">
    <property type="entry name" value="DIE2_ALG10"/>
    <property type="match status" value="2"/>
</dbReference>
<evidence type="ECO:0000256" key="4">
    <source>
        <dbReference type="ARBA" id="ARBA00011967"/>
    </source>
</evidence>
<dbReference type="Proteomes" id="UP000780801">
    <property type="component" value="Unassembled WGS sequence"/>
</dbReference>
<evidence type="ECO:0000313" key="16">
    <source>
        <dbReference type="EMBL" id="KAF9585657.1"/>
    </source>
</evidence>
<proteinExistence type="inferred from homology"/>
<dbReference type="OrthoDB" id="4769at2759"/>
<feature type="transmembrane region" description="Helical" evidence="15">
    <location>
        <begin position="130"/>
        <end position="147"/>
    </location>
</feature>
<reference evidence="16" key="1">
    <citation type="journal article" date="2020" name="Fungal Divers.">
        <title>Resolving the Mortierellaceae phylogeny through synthesis of multi-gene phylogenetics and phylogenomics.</title>
        <authorList>
            <person name="Vandepol N."/>
            <person name="Liber J."/>
            <person name="Desiro A."/>
            <person name="Na H."/>
            <person name="Kennedy M."/>
            <person name="Barry K."/>
            <person name="Grigoriev I.V."/>
            <person name="Miller A.N."/>
            <person name="O'Donnell K."/>
            <person name="Stajich J.E."/>
            <person name="Bonito G."/>
        </authorList>
    </citation>
    <scope>NUCLEOTIDE SEQUENCE</scope>
    <source>
        <strain evidence="16">KOD1015</strain>
    </source>
</reference>
<evidence type="ECO:0000256" key="14">
    <source>
        <dbReference type="ARBA" id="ARBA00048064"/>
    </source>
</evidence>
<keyword evidence="9" id="KW-0256">Endoplasmic reticulum</keyword>
<comment type="subcellular location">
    <subcellularLocation>
        <location evidence="1">Endoplasmic reticulum membrane</location>
        <topology evidence="1">Multi-pass membrane protein</topology>
    </subcellularLocation>
</comment>
<evidence type="ECO:0000256" key="11">
    <source>
        <dbReference type="ARBA" id="ARBA00023136"/>
    </source>
</evidence>
<keyword evidence="6" id="KW-0328">Glycosyltransferase</keyword>
<evidence type="ECO:0000256" key="5">
    <source>
        <dbReference type="ARBA" id="ARBA00018512"/>
    </source>
</evidence>
<comment type="pathway">
    <text evidence="2">Protein modification; protein glycosylation.</text>
</comment>
<dbReference type="PANTHER" id="PTHR12989:SF10">
    <property type="entry name" value="DOL-P-GLC:GLC(2)MAN(9)GLCNAC(2)-PP-DOL ALPHA-1,2-GLUCOSYLTRANSFERASE-RELATED"/>
    <property type="match status" value="1"/>
</dbReference>
<organism evidence="16 17">
    <name type="scientific">Lunasporangiospora selenospora</name>
    <dbReference type="NCBI Taxonomy" id="979761"/>
    <lineage>
        <taxon>Eukaryota</taxon>
        <taxon>Fungi</taxon>
        <taxon>Fungi incertae sedis</taxon>
        <taxon>Mucoromycota</taxon>
        <taxon>Mortierellomycotina</taxon>
        <taxon>Mortierellomycetes</taxon>
        <taxon>Mortierellales</taxon>
        <taxon>Mortierellaceae</taxon>
        <taxon>Lunasporangiospora</taxon>
    </lineage>
</organism>
<name>A0A9P6KI69_9FUNG</name>
<dbReference type="InterPro" id="IPR016900">
    <property type="entry name" value="Alg10"/>
</dbReference>
<dbReference type="EC" id="2.4.1.256" evidence="4"/>
<evidence type="ECO:0000256" key="1">
    <source>
        <dbReference type="ARBA" id="ARBA00004477"/>
    </source>
</evidence>
<keyword evidence="8 15" id="KW-0812">Transmembrane</keyword>
<gene>
    <name evidence="16" type="primary">ALG10</name>
    <name evidence="16" type="ORF">BGW38_001342</name>
</gene>
<sequence>MSSRPFCSTLLLRLTNLLYPLLILYAVSSLLGRLHSHLTAQERLTSAAVILFFPNLWFYNFLYYTDGGSVAFVLLSWLSAKRRRHLLAALFSAIALTFRQTNIIWSLFILGTSLLDLANPTERRQFDPKAAFIRSFSDVLMAVVGFIGMLWQKLFVAVTMTLPYIGLLAGFAAFVHWNGGIVLATEQTVLWIVIYMVATVLTLIPSPLLEFRYFIMPYMIYRIAMRQPRGSWLMLEFLVYLALNVFTVAMFLYKPFRWPHEEGLQRFMW</sequence>